<organism evidence="6 7">
    <name type="scientific">Pseudonocardia kongjuensis</name>
    <dbReference type="NCBI Taxonomy" id="102227"/>
    <lineage>
        <taxon>Bacteria</taxon>
        <taxon>Bacillati</taxon>
        <taxon>Actinomycetota</taxon>
        <taxon>Actinomycetes</taxon>
        <taxon>Pseudonocardiales</taxon>
        <taxon>Pseudonocardiaceae</taxon>
        <taxon>Pseudonocardia</taxon>
    </lineage>
</organism>
<dbReference type="EMBL" id="BAAAJK010000009">
    <property type="protein sequence ID" value="GAA1388930.1"/>
    <property type="molecule type" value="Genomic_DNA"/>
</dbReference>
<reference evidence="6 7" key="1">
    <citation type="journal article" date="2019" name="Int. J. Syst. Evol. Microbiol.">
        <title>The Global Catalogue of Microorganisms (GCM) 10K type strain sequencing project: providing services to taxonomists for standard genome sequencing and annotation.</title>
        <authorList>
            <consortium name="The Broad Institute Genomics Platform"/>
            <consortium name="The Broad Institute Genome Sequencing Center for Infectious Disease"/>
            <person name="Wu L."/>
            <person name="Ma J."/>
        </authorList>
    </citation>
    <scope>NUCLEOTIDE SEQUENCE [LARGE SCALE GENOMIC DNA]</scope>
    <source>
        <strain evidence="6 7">JCM 11896</strain>
    </source>
</reference>
<keyword evidence="1" id="KW-0805">Transcription regulation</keyword>
<dbReference type="Proteomes" id="UP001501414">
    <property type="component" value="Unassembled WGS sequence"/>
</dbReference>
<dbReference type="InterPro" id="IPR036271">
    <property type="entry name" value="Tet_transcr_reg_TetR-rel_C_sf"/>
</dbReference>
<evidence type="ECO:0000256" key="2">
    <source>
        <dbReference type="ARBA" id="ARBA00023125"/>
    </source>
</evidence>
<sequence>MLDVASELFYERGIHAVGVDTIAAAAEVTKKTIYDRFRSKDNLIALYLHRRDQAYRRWMADWAVEHPRTPPILGTFDAMSAWMTRYGKRGCAFVNASGEIADPEHPARQVTREHKAWLRGHLHDLATDAGHDDPGTLAAQLLSLHEGATVLYSVGADLTAPQTSRDAAAVLLAHGGRAT</sequence>
<evidence type="ECO:0000313" key="7">
    <source>
        <dbReference type="Proteomes" id="UP001501414"/>
    </source>
</evidence>
<protein>
    <submittedName>
        <fullName evidence="6">TetR/AcrR family transcriptional regulator</fullName>
    </submittedName>
</protein>
<dbReference type="InterPro" id="IPR001647">
    <property type="entry name" value="HTH_TetR"/>
</dbReference>
<keyword evidence="7" id="KW-1185">Reference proteome</keyword>
<dbReference type="RefSeq" id="WP_344022122.1">
    <property type="nucleotide sequence ID" value="NZ_BAAAJK010000009.1"/>
</dbReference>
<evidence type="ECO:0000256" key="4">
    <source>
        <dbReference type="PROSITE-ProRule" id="PRU00335"/>
    </source>
</evidence>
<keyword evidence="2 4" id="KW-0238">DNA-binding</keyword>
<accession>A0ABN1XXP2</accession>
<keyword evidence="3" id="KW-0804">Transcription</keyword>
<evidence type="ECO:0000313" key="6">
    <source>
        <dbReference type="EMBL" id="GAA1388930.1"/>
    </source>
</evidence>
<feature type="domain" description="HTH tetR-type" evidence="5">
    <location>
        <begin position="1"/>
        <end position="55"/>
    </location>
</feature>
<dbReference type="PROSITE" id="PS50977">
    <property type="entry name" value="HTH_TETR_2"/>
    <property type="match status" value="1"/>
</dbReference>
<dbReference type="PANTHER" id="PTHR47506:SF1">
    <property type="entry name" value="HTH-TYPE TRANSCRIPTIONAL REGULATOR YJDC"/>
    <property type="match status" value="1"/>
</dbReference>
<dbReference type="InterPro" id="IPR009057">
    <property type="entry name" value="Homeodomain-like_sf"/>
</dbReference>
<proteinExistence type="predicted"/>
<dbReference type="SUPFAM" id="SSF46689">
    <property type="entry name" value="Homeodomain-like"/>
    <property type="match status" value="1"/>
</dbReference>
<feature type="DNA-binding region" description="H-T-H motif" evidence="4">
    <location>
        <begin position="18"/>
        <end position="37"/>
    </location>
</feature>
<comment type="caution">
    <text evidence="6">The sequence shown here is derived from an EMBL/GenBank/DDBJ whole genome shotgun (WGS) entry which is preliminary data.</text>
</comment>
<dbReference type="Pfam" id="PF00440">
    <property type="entry name" value="TetR_N"/>
    <property type="match status" value="1"/>
</dbReference>
<name>A0ABN1XXP2_9PSEU</name>
<dbReference type="SUPFAM" id="SSF48498">
    <property type="entry name" value="Tetracyclin repressor-like, C-terminal domain"/>
    <property type="match status" value="1"/>
</dbReference>
<dbReference type="PANTHER" id="PTHR47506">
    <property type="entry name" value="TRANSCRIPTIONAL REGULATORY PROTEIN"/>
    <property type="match status" value="1"/>
</dbReference>
<dbReference type="Gene3D" id="1.10.357.10">
    <property type="entry name" value="Tetracycline Repressor, domain 2"/>
    <property type="match status" value="1"/>
</dbReference>
<evidence type="ECO:0000259" key="5">
    <source>
        <dbReference type="PROSITE" id="PS50977"/>
    </source>
</evidence>
<evidence type="ECO:0000256" key="1">
    <source>
        <dbReference type="ARBA" id="ARBA00023015"/>
    </source>
</evidence>
<evidence type="ECO:0000256" key="3">
    <source>
        <dbReference type="ARBA" id="ARBA00023163"/>
    </source>
</evidence>
<dbReference type="PRINTS" id="PR00455">
    <property type="entry name" value="HTHTETR"/>
</dbReference>
<gene>
    <name evidence="6" type="ORF">GCM10009613_27020</name>
</gene>